<dbReference type="OrthoDB" id="2942526at2"/>
<comment type="caution">
    <text evidence="3">The sequence shown here is derived from an EMBL/GenBank/DDBJ whole genome shotgun (WGS) entry which is preliminary data.</text>
</comment>
<dbReference type="EMBL" id="JBBVUL010000006">
    <property type="protein sequence ID" value="MEL0565147.1"/>
    <property type="molecule type" value="Genomic_DNA"/>
</dbReference>
<dbReference type="Proteomes" id="UP000327236">
    <property type="component" value="Unassembled WGS sequence"/>
</dbReference>
<protein>
    <submittedName>
        <fullName evidence="3">DUF3862 domain-containing protein</fullName>
    </submittedName>
</protein>
<reference evidence="3 5" key="1">
    <citation type="submission" date="2019-09" db="EMBL/GenBank/DDBJ databases">
        <title>Draft genome sequence assemblies of isolates from the urinary tract.</title>
        <authorList>
            <person name="Mores C.R."/>
            <person name="Putonti C."/>
            <person name="Wolfe A.J."/>
        </authorList>
    </citation>
    <scope>NUCLEOTIDE SEQUENCE [LARGE SCALE GENOMIC DNA]</scope>
    <source>
        <strain evidence="3 5">UMB246</strain>
    </source>
</reference>
<dbReference type="Pfam" id="PF12978">
    <property type="entry name" value="DUF3862"/>
    <property type="match status" value="1"/>
</dbReference>
<dbReference type="InterPro" id="IPR024418">
    <property type="entry name" value="DUF3862"/>
</dbReference>
<accession>A0A5N1IE10</accession>
<evidence type="ECO:0000256" key="2">
    <source>
        <dbReference type="SAM" id="MobiDB-lite"/>
    </source>
</evidence>
<feature type="region of interest" description="Disordered" evidence="2">
    <location>
        <begin position="33"/>
        <end position="55"/>
    </location>
</feature>
<evidence type="ECO:0000313" key="3">
    <source>
        <dbReference type="EMBL" id="KAA9321590.1"/>
    </source>
</evidence>
<dbReference type="EMBL" id="VYWW01000027">
    <property type="protein sequence ID" value="KAA9321590.1"/>
    <property type="molecule type" value="Genomic_DNA"/>
</dbReference>
<gene>
    <name evidence="4" type="ORF">AAC431_04305</name>
    <name evidence="3" type="ORF">F6H94_06335</name>
</gene>
<dbReference type="AlphaFoldDB" id="A0A5N1IE10"/>
<evidence type="ECO:0000256" key="1">
    <source>
        <dbReference type="ARBA" id="ARBA00022729"/>
    </source>
</evidence>
<proteinExistence type="predicted"/>
<evidence type="ECO:0000313" key="5">
    <source>
        <dbReference type="Proteomes" id="UP000327236"/>
    </source>
</evidence>
<dbReference type="Gene3D" id="3.30.1450.10">
    <property type="match status" value="2"/>
</dbReference>
<organism evidence="3 5">
    <name type="scientific">Lactobacillus jensenii</name>
    <dbReference type="NCBI Taxonomy" id="109790"/>
    <lineage>
        <taxon>Bacteria</taxon>
        <taxon>Bacillati</taxon>
        <taxon>Bacillota</taxon>
        <taxon>Bacilli</taxon>
        <taxon>Lactobacillales</taxon>
        <taxon>Lactobacillaceae</taxon>
        <taxon>Lactobacillus</taxon>
    </lineage>
</organism>
<reference evidence="4 6" key="2">
    <citation type="submission" date="2024-04" db="EMBL/GenBank/DDBJ databases">
        <title>Three lactobacilli isolated from voided urine samples from females with type 2 diabetes.</title>
        <authorList>
            <person name="Kula A."/>
            <person name="Stegman N."/>
            <person name="Putonti C."/>
        </authorList>
    </citation>
    <scope>NUCLEOTIDE SEQUENCE [LARGE SCALE GENOMIC DNA]</scope>
    <source>
        <strain evidence="4 6">1855</strain>
    </source>
</reference>
<sequence length="214" mass="23185">MKKEKDNKKPIYKRIWFWIVIIVLVGGASSTIGKGNSNSNNSSTTNSSSSSSNSSNKVSLANFNKINLSSSNGDSKAAIRKLFGKKESSTSSSTVENVKTELLTWDSVNNGSFASNITVNFDNDHAVVKSISGLKVNRSKKIALSDFEAISDGQSQEDIKKKFGEPNGYTITDLANYKSEVWDYTSGIKGSVGANFNITFTDGKVSGKSQYDMK</sequence>
<keyword evidence="6" id="KW-1185">Reference proteome</keyword>
<evidence type="ECO:0000313" key="4">
    <source>
        <dbReference type="EMBL" id="MEL0565147.1"/>
    </source>
</evidence>
<dbReference type="GeneID" id="31743415"/>
<keyword evidence="1" id="KW-0732">Signal</keyword>
<name>A0A5N1IE10_LACJE</name>
<evidence type="ECO:0000313" key="6">
    <source>
        <dbReference type="Proteomes" id="UP001385848"/>
    </source>
</evidence>
<dbReference type="InterPro" id="IPR037873">
    <property type="entry name" value="BamE-like"/>
</dbReference>
<dbReference type="KEGG" id="lje:BUE77_06760"/>
<feature type="compositionally biased region" description="Low complexity" evidence="2">
    <location>
        <begin position="36"/>
        <end position="55"/>
    </location>
</feature>
<dbReference type="RefSeq" id="WP_006588051.1">
    <property type="nucleotide sequence ID" value="NZ_CATOUV010000001.1"/>
</dbReference>
<dbReference type="Proteomes" id="UP001385848">
    <property type="component" value="Unassembled WGS sequence"/>
</dbReference>